<protein>
    <submittedName>
        <fullName evidence="1">Uncharacterized protein</fullName>
    </submittedName>
</protein>
<organism evidence="1 2">
    <name type="scientific">Gossypium schwendimanii</name>
    <name type="common">Cotton</name>
    <dbReference type="NCBI Taxonomy" id="34291"/>
    <lineage>
        <taxon>Eukaryota</taxon>
        <taxon>Viridiplantae</taxon>
        <taxon>Streptophyta</taxon>
        <taxon>Embryophyta</taxon>
        <taxon>Tracheophyta</taxon>
        <taxon>Spermatophyta</taxon>
        <taxon>Magnoliopsida</taxon>
        <taxon>eudicotyledons</taxon>
        <taxon>Gunneridae</taxon>
        <taxon>Pentapetalae</taxon>
        <taxon>rosids</taxon>
        <taxon>malvids</taxon>
        <taxon>Malvales</taxon>
        <taxon>Malvaceae</taxon>
        <taxon>Malvoideae</taxon>
        <taxon>Gossypium</taxon>
    </lineage>
</organism>
<evidence type="ECO:0000313" key="1">
    <source>
        <dbReference type="EMBL" id="MBA0860152.1"/>
    </source>
</evidence>
<comment type="caution">
    <text evidence="1">The sequence shown here is derived from an EMBL/GenBank/DDBJ whole genome shotgun (WGS) entry which is preliminary data.</text>
</comment>
<evidence type="ECO:0000313" key="2">
    <source>
        <dbReference type="Proteomes" id="UP000593576"/>
    </source>
</evidence>
<gene>
    <name evidence="1" type="ORF">Goshw_014553</name>
</gene>
<dbReference type="OrthoDB" id="1712560at2759"/>
<dbReference type="Proteomes" id="UP000593576">
    <property type="component" value="Unassembled WGS sequence"/>
</dbReference>
<sequence length="95" mass="10585">MKTISKLASSSSAPQVKYVSGSGNTYDVITLLDMFTNNGDNTPINPLVALKPYPKDYTSPKFMKFNEKTSDARDHVDKIVETLRVAELDDNLMLK</sequence>
<keyword evidence="2" id="KW-1185">Reference proteome</keyword>
<accession>A0A7J9LMX2</accession>
<dbReference type="AlphaFoldDB" id="A0A7J9LMX2"/>
<name>A0A7J9LMX2_GOSSC</name>
<dbReference type="EMBL" id="JABFAF010000007">
    <property type="protein sequence ID" value="MBA0860152.1"/>
    <property type="molecule type" value="Genomic_DNA"/>
</dbReference>
<reference evidence="1 2" key="1">
    <citation type="journal article" date="2019" name="Genome Biol. Evol.">
        <title>Insights into the evolution of the New World diploid cottons (Gossypium, subgenus Houzingenia) based on genome sequencing.</title>
        <authorList>
            <person name="Grover C.E."/>
            <person name="Arick M.A. 2nd"/>
            <person name="Thrash A."/>
            <person name="Conover J.L."/>
            <person name="Sanders W.S."/>
            <person name="Peterson D.G."/>
            <person name="Frelichowski J.E."/>
            <person name="Scheffler J.A."/>
            <person name="Scheffler B.E."/>
            <person name="Wendel J.F."/>
        </authorList>
    </citation>
    <scope>NUCLEOTIDE SEQUENCE [LARGE SCALE GENOMIC DNA]</scope>
    <source>
        <strain evidence="1">1</strain>
        <tissue evidence="1">Leaf</tissue>
    </source>
</reference>
<proteinExistence type="predicted"/>